<protein>
    <submittedName>
        <fullName evidence="7">CDP-alcohol phosphatidyltransferase-domain-containing protein</fullName>
    </submittedName>
</protein>
<evidence type="ECO:0000313" key="8">
    <source>
        <dbReference type="Proteomes" id="UP000271241"/>
    </source>
</evidence>
<name>A0A4P9XHA4_9FUNG</name>
<dbReference type="InterPro" id="IPR048254">
    <property type="entry name" value="CDP_ALCOHOL_P_TRANSF_CS"/>
</dbReference>
<dbReference type="EMBL" id="KZ993299">
    <property type="protein sequence ID" value="RKP05043.1"/>
    <property type="molecule type" value="Genomic_DNA"/>
</dbReference>
<feature type="transmembrane region" description="Helical" evidence="6">
    <location>
        <begin position="289"/>
        <end position="310"/>
    </location>
</feature>
<evidence type="ECO:0000313" key="7">
    <source>
        <dbReference type="EMBL" id="RKP05043.1"/>
    </source>
</evidence>
<feature type="transmembrane region" description="Helical" evidence="6">
    <location>
        <begin position="257"/>
        <end position="277"/>
    </location>
</feature>
<organism evidence="7 8">
    <name type="scientific">Thamnocephalis sphaerospora</name>
    <dbReference type="NCBI Taxonomy" id="78915"/>
    <lineage>
        <taxon>Eukaryota</taxon>
        <taxon>Fungi</taxon>
        <taxon>Fungi incertae sedis</taxon>
        <taxon>Zoopagomycota</taxon>
        <taxon>Zoopagomycotina</taxon>
        <taxon>Zoopagomycetes</taxon>
        <taxon>Zoopagales</taxon>
        <taxon>Sigmoideomycetaceae</taxon>
        <taxon>Thamnocephalis</taxon>
    </lineage>
</organism>
<dbReference type="GO" id="GO:0016020">
    <property type="term" value="C:membrane"/>
    <property type="evidence" value="ECO:0007669"/>
    <property type="project" value="UniProtKB-SubCell"/>
</dbReference>
<keyword evidence="8" id="KW-1185">Reference proteome</keyword>
<feature type="transmembrane region" description="Helical" evidence="6">
    <location>
        <begin position="316"/>
        <end position="339"/>
    </location>
</feature>
<dbReference type="Pfam" id="PF01066">
    <property type="entry name" value="CDP-OH_P_transf"/>
    <property type="match status" value="1"/>
</dbReference>
<feature type="transmembrane region" description="Helical" evidence="6">
    <location>
        <begin position="179"/>
        <end position="199"/>
    </location>
</feature>
<proteinExistence type="inferred from homology"/>
<feature type="transmembrane region" description="Helical" evidence="6">
    <location>
        <begin position="79"/>
        <end position="97"/>
    </location>
</feature>
<dbReference type="PANTHER" id="PTHR10414">
    <property type="entry name" value="ETHANOLAMINEPHOSPHOTRANSFERASE"/>
    <property type="match status" value="1"/>
</dbReference>
<accession>A0A4P9XHA4</accession>
<dbReference type="GO" id="GO:0008654">
    <property type="term" value="P:phospholipid biosynthetic process"/>
    <property type="evidence" value="ECO:0007669"/>
    <property type="project" value="InterPro"/>
</dbReference>
<sequence>MAYVTEEQLQNLSQYKYSSVDKSPVSKYILQPYWTRLVELFPLWMAPNLITLLGFSCILVNLATVLIYDYDLSGECPRWAYFTFALGFFIYQSFDAIDGKQARRTGTSGPLGELFDHGCDALNTSLGAIVVAETLQLRQSWWTALSLFTAMCNFYLSTWEEYHTGTLFLGYFSGPVEGVIVIVLVMLATGVVGPSVWLLPFKETFGLTNISNDIIPEIQLNHAIIIVTFVALLYNIISSIKNVVDVKSTSWRQLGLALAGLLPFFVSSALAYIWLLASPVLLTQHQVAFILYTGVTSSYIVGRIILAHVTKSEFPFFNIVYVPLLIGTVNACVPAVLGYDPLIPLEYETTYLYASLGLVVAIYSHLAFSIIRAFCRHLDIYCLSIKHQQTLKQN</sequence>
<dbReference type="PROSITE" id="PS00379">
    <property type="entry name" value="CDP_ALCOHOL_P_TRANSF"/>
    <property type="match status" value="1"/>
</dbReference>
<keyword evidence="6" id="KW-1133">Transmembrane helix</keyword>
<evidence type="ECO:0000256" key="5">
    <source>
        <dbReference type="RuleBase" id="RU003750"/>
    </source>
</evidence>
<keyword evidence="4 6" id="KW-0472">Membrane</keyword>
<dbReference type="OrthoDB" id="196717at2759"/>
<dbReference type="AlphaFoldDB" id="A0A4P9XHA4"/>
<dbReference type="STRING" id="78915.A0A4P9XHA4"/>
<comment type="similarity">
    <text evidence="2 5">Belongs to the CDP-alcohol phosphatidyltransferase class-I family.</text>
</comment>
<feature type="transmembrane region" description="Helical" evidence="6">
    <location>
        <begin position="43"/>
        <end position="67"/>
    </location>
</feature>
<evidence type="ECO:0000256" key="2">
    <source>
        <dbReference type="ARBA" id="ARBA00010441"/>
    </source>
</evidence>
<keyword evidence="3 5" id="KW-0808">Transferase</keyword>
<evidence type="ECO:0000256" key="3">
    <source>
        <dbReference type="ARBA" id="ARBA00022679"/>
    </source>
</evidence>
<dbReference type="InterPro" id="IPR043130">
    <property type="entry name" value="CDP-OH_PTrfase_TM_dom"/>
</dbReference>
<dbReference type="PANTHER" id="PTHR10414:SF37">
    <property type="entry name" value="BB IN A BOXCAR, ISOFORM C"/>
    <property type="match status" value="1"/>
</dbReference>
<feature type="transmembrane region" description="Helical" evidence="6">
    <location>
        <begin position="351"/>
        <end position="374"/>
    </location>
</feature>
<evidence type="ECO:0000256" key="4">
    <source>
        <dbReference type="ARBA" id="ARBA00023136"/>
    </source>
</evidence>
<feature type="transmembrane region" description="Helical" evidence="6">
    <location>
        <begin position="220"/>
        <end position="237"/>
    </location>
</feature>
<evidence type="ECO:0000256" key="6">
    <source>
        <dbReference type="SAM" id="Phobius"/>
    </source>
</evidence>
<comment type="subcellular location">
    <subcellularLocation>
        <location evidence="1">Membrane</location>
    </subcellularLocation>
</comment>
<dbReference type="GO" id="GO:0016780">
    <property type="term" value="F:phosphotransferase activity, for other substituted phosphate groups"/>
    <property type="evidence" value="ECO:0007669"/>
    <property type="project" value="InterPro"/>
</dbReference>
<gene>
    <name evidence="7" type="ORF">THASP1DRAFT_33129</name>
</gene>
<dbReference type="Proteomes" id="UP000271241">
    <property type="component" value="Unassembled WGS sequence"/>
</dbReference>
<reference evidence="8" key="1">
    <citation type="journal article" date="2018" name="Nat. Microbiol.">
        <title>Leveraging single-cell genomics to expand the fungal tree of life.</title>
        <authorList>
            <person name="Ahrendt S.R."/>
            <person name="Quandt C.A."/>
            <person name="Ciobanu D."/>
            <person name="Clum A."/>
            <person name="Salamov A."/>
            <person name="Andreopoulos B."/>
            <person name="Cheng J.F."/>
            <person name="Woyke T."/>
            <person name="Pelin A."/>
            <person name="Henrissat B."/>
            <person name="Reynolds N.K."/>
            <person name="Benny G.L."/>
            <person name="Smith M.E."/>
            <person name="James T.Y."/>
            <person name="Grigoriev I.V."/>
        </authorList>
    </citation>
    <scope>NUCLEOTIDE SEQUENCE [LARGE SCALE GENOMIC DNA]</scope>
    <source>
        <strain evidence="8">RSA 1356</strain>
    </source>
</reference>
<dbReference type="Gene3D" id="1.20.120.1760">
    <property type="match status" value="1"/>
</dbReference>
<dbReference type="InterPro" id="IPR014472">
    <property type="entry name" value="CHOPT"/>
</dbReference>
<evidence type="ECO:0000256" key="1">
    <source>
        <dbReference type="ARBA" id="ARBA00004370"/>
    </source>
</evidence>
<keyword evidence="6" id="KW-0812">Transmembrane</keyword>
<dbReference type="PIRSF" id="PIRSF015665">
    <property type="entry name" value="CHOPT"/>
    <property type="match status" value="1"/>
</dbReference>
<dbReference type="InterPro" id="IPR000462">
    <property type="entry name" value="CDP-OH_P_trans"/>
</dbReference>